<dbReference type="EMBL" id="JACFXU010000018">
    <property type="protein sequence ID" value="MBA6414181.1"/>
    <property type="molecule type" value="Genomic_DNA"/>
</dbReference>
<feature type="region of interest" description="Disordered" evidence="1">
    <location>
        <begin position="1145"/>
        <end position="1165"/>
    </location>
</feature>
<dbReference type="Proteomes" id="UP000539350">
    <property type="component" value="Unassembled WGS sequence"/>
</dbReference>
<organism evidence="2 3">
    <name type="scientific">Sediminihaliea albiluteola</name>
    <dbReference type="NCBI Taxonomy" id="2758564"/>
    <lineage>
        <taxon>Bacteria</taxon>
        <taxon>Pseudomonadati</taxon>
        <taxon>Pseudomonadota</taxon>
        <taxon>Gammaproteobacteria</taxon>
        <taxon>Cellvibrionales</taxon>
        <taxon>Halieaceae</taxon>
        <taxon>Sediminihaliea</taxon>
    </lineage>
</organism>
<proteinExistence type="predicted"/>
<evidence type="ECO:0000313" key="3">
    <source>
        <dbReference type="Proteomes" id="UP000539350"/>
    </source>
</evidence>
<evidence type="ECO:0008006" key="4">
    <source>
        <dbReference type="Google" id="ProtNLM"/>
    </source>
</evidence>
<comment type="caution">
    <text evidence="2">The sequence shown here is derived from an EMBL/GenBank/DDBJ whole genome shotgun (WGS) entry which is preliminary data.</text>
</comment>
<feature type="compositionally biased region" description="Basic and acidic residues" evidence="1">
    <location>
        <begin position="1145"/>
        <end position="1156"/>
    </location>
</feature>
<sequence>MSLSEQIKVNTHYTRSVNLERDSSSAEVLKAYIPTSRTLRTLERVSVSLDEDQAPRAWSLIGPYGSGKSSFSVFLSDLLAKPIEASTSIAQEKLESVDPRLSEVFDKHLAGSSGMLKVLVTGSPEPMARRLLVGFEQAVTKVWAGKRGKRPAIFAQLSALLSDDEISVSETLEFIGALQLTLQKEGYKGVVLIIDELGKFLEYEARHYGANDIYLLQALAEHACKGHPCNLFLFVMLHQSFEQYAKGLGESLKNEWSKVQGRFEEVPFIESPEQVLRVVGSAFQHDFSKPDKKLIREYLNFSVPTLIEQGALPSGLKKREAINLFESCYPLHPISALILPVLCQKVAQNERTLFSYLGSHEEFGLADMISRLESVNDWVKPHHIFDYFISNQSAALSDYATHRRWAEVVTALERMGDASDSDVALLKTIGLLNIIGAKGGLKASKSILSLCMSSRGLLDTGLKNLQTSSVITYRRFSGEYRVWQGSDFDLEESLQEGLNHLGEFELAEVLNEQYSLQPIVARRYTIRNGALRYFTPLFVDAKSYKSTAEKSDQPRLILFLAAAQDDEKIFFDKVVKHFSELDVLAICKNGSQLREATAEVVALRYVGETKQELSNDPVAKREFEDRLTAAESAQENVLSDILEAPHESHWYHKAIRLEVANKREFQESLSNVLSKVYEKAPEVHNELVNRDKPTPQANAARIKLLHAMLSSSEKADLGIEKFPPEKAIYRSVVAATGLHKELSLNEWAFADPEKGTAFYYVWQRIEKFLESTEESPRSFAELNAELMAPPYGVKAGLLPILYVAVYCTKQQELAIYENRQYRPVFTADMLDRFVKRPDDFTFQRFRIVGLRASIYEEYKKLFTDGKEKTVVQLVRPLANLINGLEEYTLKTKSNVISNKAKKVRDAFKLSQSPEKLLFEDLPKVLGYSEEIEDKEGSLEGFSAELTERLKELRYAYSNMRKQFQKLLSQAFNMSDTLSLLELRQEVIKRYEGLEQYTVDVDGLRAFIKRITKRSGNDEEWLDNILMYLGQKPATKWLDSDCAEVEIKLSDYGQRVLDLETLSIEYDRSAKRNSDGFEVILLKTLKKGEEPNDRVVTIDQKQKEEIAAYKSQILSVLNQCEEDEKKLAILAELVDDFLVENKDSSLEVKKSKSEMKAKRSKSSHVH</sequence>
<name>A0A7W2TYC0_9GAMM</name>
<gene>
    <name evidence="2" type="ORF">H2508_13785</name>
</gene>
<accession>A0A7W2TYC0</accession>
<protein>
    <recommendedName>
        <fullName evidence="4">ATP-binding protein</fullName>
    </recommendedName>
</protein>
<dbReference type="RefSeq" id="WP_182174976.1">
    <property type="nucleotide sequence ID" value="NZ_JACFXU010000018.1"/>
</dbReference>
<evidence type="ECO:0000313" key="2">
    <source>
        <dbReference type="EMBL" id="MBA6414181.1"/>
    </source>
</evidence>
<keyword evidence="3" id="KW-1185">Reference proteome</keyword>
<evidence type="ECO:0000256" key="1">
    <source>
        <dbReference type="SAM" id="MobiDB-lite"/>
    </source>
</evidence>
<dbReference type="AlphaFoldDB" id="A0A7W2TYC0"/>
<reference evidence="2 3" key="1">
    <citation type="submission" date="2020-07" db="EMBL/GenBank/DDBJ databases">
        <title>Halieaceae bacterium, F7430, whole genome shotgun sequencing project.</title>
        <authorList>
            <person name="Jiang S."/>
            <person name="Liu Z.W."/>
            <person name="Du Z.J."/>
        </authorList>
    </citation>
    <scope>NUCLEOTIDE SEQUENCE [LARGE SCALE GENOMIC DNA]</scope>
    <source>
        <strain evidence="2 3">F7430</strain>
    </source>
</reference>